<sequence>MKKRLLRALLLSGAGILLLQHTASAQLSFTGQLRTRTELRDGQGTLPTSDTKASVFTSQRTRLNLSYSTDRYRFFISGQDVRVWGADQSTISNLEGGKLFLHQAWGEVILSDSSSIKVDHLSIKAGRQEIMYDDSRLLGNLDWLQQARRHDAVVLKFSHKGWVADAGFAFNQNHGKDTPGKSGNIYQSIPAVPVAPGTNGIGMQYKSMQYGYVARTGSFGKLSMLVFKDDFQKTETVEGTTTFKEGVNSRVTIGGALFANLSGNLSLNAAAYYQGNNDRLGHSLDAYNLTMDAAYTSGKFTINPGFDFLSGNNTSKQSKVNHRFDPLYGTPHKFWGFLDYFYVADAFGMEGNPTRSPGLVDYFIRNKYKTSDKLLLTLDLHEFYAANSLAPSEALPHLKPSGRRFGTEIDFVVNYSIFKNVSLEAGYATIFATDNLKLVKAPAAAKEDRGQWAYLMLSITPDFLAKNDGK</sequence>
<dbReference type="Pfam" id="PF13372">
    <property type="entry name" value="Alginate_exp"/>
    <property type="match status" value="1"/>
</dbReference>
<evidence type="ECO:0000256" key="1">
    <source>
        <dbReference type="SAM" id="SignalP"/>
    </source>
</evidence>
<evidence type="ECO:0000313" key="4">
    <source>
        <dbReference type="Proteomes" id="UP000186551"/>
    </source>
</evidence>
<protein>
    <recommendedName>
        <fullName evidence="2">Alginate export domain-containing protein</fullName>
    </recommendedName>
</protein>
<dbReference type="EMBL" id="LVWA01000003">
    <property type="protein sequence ID" value="OKL41497.1"/>
    <property type="molecule type" value="Genomic_DNA"/>
</dbReference>
<dbReference type="InterPro" id="IPR025388">
    <property type="entry name" value="Alginate_export_dom"/>
</dbReference>
<feature type="signal peptide" evidence="1">
    <location>
        <begin position="1"/>
        <end position="25"/>
    </location>
</feature>
<dbReference type="RefSeq" id="WP_170866139.1">
    <property type="nucleotide sequence ID" value="NZ_LVWA01000003.1"/>
</dbReference>
<dbReference type="AlphaFoldDB" id="A0A1Q5PGY8"/>
<proteinExistence type="predicted"/>
<gene>
    <name evidence="3" type="ORF">A3841_10625</name>
</gene>
<evidence type="ECO:0000313" key="3">
    <source>
        <dbReference type="EMBL" id="OKL41497.1"/>
    </source>
</evidence>
<keyword evidence="4" id="KW-1185">Reference proteome</keyword>
<name>A0A1Q5PGY8_9BACT</name>
<comment type="caution">
    <text evidence="3">The sequence shown here is derived from an EMBL/GenBank/DDBJ whole genome shotgun (WGS) entry which is preliminary data.</text>
</comment>
<evidence type="ECO:0000259" key="2">
    <source>
        <dbReference type="Pfam" id="PF13372"/>
    </source>
</evidence>
<organism evidence="3 4">
    <name type="scientific">Pontibacter flavimaris</name>
    <dbReference type="NCBI Taxonomy" id="1797110"/>
    <lineage>
        <taxon>Bacteria</taxon>
        <taxon>Pseudomonadati</taxon>
        <taxon>Bacteroidota</taxon>
        <taxon>Cytophagia</taxon>
        <taxon>Cytophagales</taxon>
        <taxon>Hymenobacteraceae</taxon>
        <taxon>Pontibacter</taxon>
    </lineage>
</organism>
<feature type="domain" description="Alginate export" evidence="2">
    <location>
        <begin position="26"/>
        <end position="166"/>
    </location>
</feature>
<accession>A0A1Q5PGY8</accession>
<feature type="chain" id="PRO_5012727885" description="Alginate export domain-containing protein" evidence="1">
    <location>
        <begin position="26"/>
        <end position="470"/>
    </location>
</feature>
<reference evidence="3 4" key="1">
    <citation type="submission" date="2016-03" db="EMBL/GenBank/DDBJ databases">
        <title>Genome sequence of Pontibacter sp. nov., of the family cytophagaceae, isolated from marine sediment of the Yellow Sea, China.</title>
        <authorList>
            <person name="Zhang G."/>
            <person name="Zhang R."/>
        </authorList>
    </citation>
    <scope>NUCLEOTIDE SEQUENCE [LARGE SCALE GENOMIC DNA]</scope>
    <source>
        <strain evidence="3 4">S10-8</strain>
    </source>
</reference>
<dbReference type="STRING" id="1797110.A3841_10625"/>
<dbReference type="Proteomes" id="UP000186551">
    <property type="component" value="Unassembled WGS sequence"/>
</dbReference>
<keyword evidence="1" id="KW-0732">Signal</keyword>